<dbReference type="Pfam" id="PF14525">
    <property type="entry name" value="AraC_binding_2"/>
    <property type="match status" value="1"/>
</dbReference>
<keyword evidence="1" id="KW-0805">Transcription regulation</keyword>
<dbReference type="GO" id="GO:0003700">
    <property type="term" value="F:DNA-binding transcription factor activity"/>
    <property type="evidence" value="ECO:0007669"/>
    <property type="project" value="InterPro"/>
</dbReference>
<accession>A0A2U8PMA3</accession>
<dbReference type="SMART" id="SM00342">
    <property type="entry name" value="HTH_ARAC"/>
    <property type="match status" value="1"/>
</dbReference>
<sequence>MQEIERAVPSRQSAWNTADIRLSEQFAYYREAVCQAFMKLTPEPMAAAGFRASVENVRLGDAAINRVSFPEHVVRRSAADIAASDRSCFYLNLKLAGRCRIRQDGREISLSSGQVGIFDSDRQFALLHDRGPQLRVASFWVPAEVLRERLPASFDVTASRVSDDPFVGHLIVETARTLSDGALRMTEQEGVRLFRALIELVAVSLSRRSRAGAAASESLADATTLALKRAIHRRLREPGLAVADVAEAVGISERYVHKLLARSGFSFTDYVIDHRLDGAARDLGDPEMAGRAIGAIAFDWGFSDLSHFTRRFKQRFGCRPRDWRAR</sequence>
<keyword evidence="6" id="KW-1185">Reference proteome</keyword>
<dbReference type="GO" id="GO:0043565">
    <property type="term" value="F:sequence-specific DNA binding"/>
    <property type="evidence" value="ECO:0007669"/>
    <property type="project" value="InterPro"/>
</dbReference>
<dbReference type="AlphaFoldDB" id="A0A2U8PMA3"/>
<keyword evidence="3" id="KW-0804">Transcription</keyword>
<dbReference type="InterPro" id="IPR009057">
    <property type="entry name" value="Homeodomain-like_sf"/>
</dbReference>
<evidence type="ECO:0000256" key="2">
    <source>
        <dbReference type="ARBA" id="ARBA00023125"/>
    </source>
</evidence>
<dbReference type="Proteomes" id="UP000215884">
    <property type="component" value="Chromosome"/>
</dbReference>
<dbReference type="KEGG" id="brq:CIT40_01760"/>
<dbReference type="InterPro" id="IPR018060">
    <property type="entry name" value="HTH_AraC"/>
</dbReference>
<dbReference type="Gene3D" id="1.10.10.60">
    <property type="entry name" value="Homeodomain-like"/>
    <property type="match status" value="1"/>
</dbReference>
<dbReference type="PANTHER" id="PTHR46796">
    <property type="entry name" value="HTH-TYPE TRANSCRIPTIONAL ACTIVATOR RHAS-RELATED"/>
    <property type="match status" value="1"/>
</dbReference>
<evidence type="ECO:0000313" key="6">
    <source>
        <dbReference type="Proteomes" id="UP000215884"/>
    </source>
</evidence>
<name>A0A2U8PMA3_9BRAD</name>
<dbReference type="OrthoDB" id="252470at2"/>
<dbReference type="InterPro" id="IPR035418">
    <property type="entry name" value="AraC-bd_2"/>
</dbReference>
<dbReference type="EMBL" id="CP029426">
    <property type="protein sequence ID" value="AWL98871.1"/>
    <property type="molecule type" value="Genomic_DNA"/>
</dbReference>
<dbReference type="Pfam" id="PF12833">
    <property type="entry name" value="HTH_18"/>
    <property type="match status" value="1"/>
</dbReference>
<evidence type="ECO:0000256" key="3">
    <source>
        <dbReference type="ARBA" id="ARBA00023163"/>
    </source>
</evidence>
<proteinExistence type="predicted"/>
<dbReference type="InterPro" id="IPR020449">
    <property type="entry name" value="Tscrpt_reg_AraC-type_HTH"/>
</dbReference>
<evidence type="ECO:0000259" key="4">
    <source>
        <dbReference type="PROSITE" id="PS01124"/>
    </source>
</evidence>
<dbReference type="InterPro" id="IPR050204">
    <property type="entry name" value="AraC_XylS_family_regulators"/>
</dbReference>
<dbReference type="PRINTS" id="PR00032">
    <property type="entry name" value="HTHARAC"/>
</dbReference>
<organism evidence="5 6">
    <name type="scientific">Bradyrhizobium amphicarpaeae</name>
    <dbReference type="NCBI Taxonomy" id="1404768"/>
    <lineage>
        <taxon>Bacteria</taxon>
        <taxon>Pseudomonadati</taxon>
        <taxon>Pseudomonadota</taxon>
        <taxon>Alphaproteobacteria</taxon>
        <taxon>Hyphomicrobiales</taxon>
        <taxon>Nitrobacteraceae</taxon>
        <taxon>Bradyrhizobium</taxon>
    </lineage>
</organism>
<dbReference type="RefSeq" id="WP_094890885.1">
    <property type="nucleotide sequence ID" value="NZ_CP029426.2"/>
</dbReference>
<dbReference type="PROSITE" id="PS01124">
    <property type="entry name" value="HTH_ARAC_FAMILY_2"/>
    <property type="match status" value="1"/>
</dbReference>
<evidence type="ECO:0000313" key="5">
    <source>
        <dbReference type="EMBL" id="AWL98871.1"/>
    </source>
</evidence>
<feature type="domain" description="HTH araC/xylS-type" evidence="4">
    <location>
        <begin position="225"/>
        <end position="326"/>
    </location>
</feature>
<keyword evidence="2" id="KW-0238">DNA-binding</keyword>
<dbReference type="SUPFAM" id="SSF46689">
    <property type="entry name" value="Homeodomain-like"/>
    <property type="match status" value="1"/>
</dbReference>
<reference evidence="5 6" key="1">
    <citation type="journal article" date="2017" name="Syst. Appl. Microbiol.">
        <title>Soybeans inoculated with root zone soils of Canadian native legumes harbour diverse and novel Bradyrhizobium spp. that possess agricultural potential.</title>
        <authorList>
            <person name="Bromfield E.S.P."/>
            <person name="Cloutier S."/>
            <person name="Tambong J.T."/>
            <person name="Tran Thi T.V."/>
        </authorList>
    </citation>
    <scope>NUCLEOTIDE SEQUENCE [LARGE SCALE GENOMIC DNA]</scope>
    <source>
        <strain evidence="5 6">39S1MB</strain>
    </source>
</reference>
<reference evidence="5 6" key="2">
    <citation type="journal article" date="2019" name="Int. J. Syst. Evol. Microbiol.">
        <title>Description and complete genome sequence of Bradyrhizobium amphicarpaeae sp. nov., harbouring photosystem and nitrogen-fixation genes.</title>
        <authorList>
            <person name="Bromfield E.S.P."/>
            <person name="Cloutier S."/>
            <person name="Nguyen H.D.T."/>
        </authorList>
    </citation>
    <scope>NUCLEOTIDE SEQUENCE [LARGE SCALE GENOMIC DNA]</scope>
    <source>
        <strain evidence="5 6">39S1MB</strain>
    </source>
</reference>
<evidence type="ECO:0000256" key="1">
    <source>
        <dbReference type="ARBA" id="ARBA00023015"/>
    </source>
</evidence>
<protein>
    <submittedName>
        <fullName evidence="5">AraC family transcriptional regulator</fullName>
    </submittedName>
</protein>
<dbReference type="PANTHER" id="PTHR46796:SF6">
    <property type="entry name" value="ARAC SUBFAMILY"/>
    <property type="match status" value="1"/>
</dbReference>
<gene>
    <name evidence="5" type="ORF">CIT40_01760</name>
</gene>